<proteinExistence type="predicted"/>
<feature type="transmembrane region" description="Helical" evidence="1">
    <location>
        <begin position="7"/>
        <end position="28"/>
    </location>
</feature>
<keyword evidence="1" id="KW-0472">Membrane</keyword>
<protein>
    <submittedName>
        <fullName evidence="2">Uncharacterized protein</fullName>
    </submittedName>
</protein>
<dbReference type="PANTHER" id="PTHR34970:SF2">
    <property type="entry name" value="ABC TRANSPORTER A FAMILY PROTEIN"/>
    <property type="match status" value="1"/>
</dbReference>
<gene>
    <name evidence="2" type="ORF">MA16_Dca016192</name>
</gene>
<reference evidence="2 3" key="2">
    <citation type="journal article" date="2017" name="Nature">
        <title>The Apostasia genome and the evolution of orchids.</title>
        <authorList>
            <person name="Zhang G.Q."/>
            <person name="Liu K.W."/>
            <person name="Li Z."/>
            <person name="Lohaus R."/>
            <person name="Hsiao Y.Y."/>
            <person name="Niu S.C."/>
            <person name="Wang J.Y."/>
            <person name="Lin Y.C."/>
            <person name="Xu Q."/>
            <person name="Chen L.J."/>
            <person name="Yoshida K."/>
            <person name="Fujiwara S."/>
            <person name="Wang Z.W."/>
            <person name="Zhang Y.Q."/>
            <person name="Mitsuda N."/>
            <person name="Wang M."/>
            <person name="Liu G.H."/>
            <person name="Pecoraro L."/>
            <person name="Huang H.X."/>
            <person name="Xiao X.J."/>
            <person name="Lin M."/>
            <person name="Wu X.Y."/>
            <person name="Wu W.L."/>
            <person name="Chen Y.Y."/>
            <person name="Chang S.B."/>
            <person name="Sakamoto S."/>
            <person name="Ohme-Takagi M."/>
            <person name="Yagi M."/>
            <person name="Zeng S.J."/>
            <person name="Shen C.Y."/>
            <person name="Yeh C.M."/>
            <person name="Luo Y.B."/>
            <person name="Tsai W.C."/>
            <person name="Van de Peer Y."/>
            <person name="Liu Z.J."/>
        </authorList>
    </citation>
    <scope>NUCLEOTIDE SEQUENCE [LARGE SCALE GENOMIC DNA]</scope>
    <source>
        <tissue evidence="2">The whole plant</tissue>
    </source>
</reference>
<name>A0A2I0WBT4_9ASPA</name>
<keyword evidence="3" id="KW-1185">Reference proteome</keyword>
<keyword evidence="1" id="KW-0812">Transmembrane</keyword>
<dbReference type="OrthoDB" id="1911459at2759"/>
<evidence type="ECO:0000313" key="2">
    <source>
        <dbReference type="EMBL" id="PKU73125.1"/>
    </source>
</evidence>
<accession>A0A2I0WBT4</accession>
<sequence>MGFIFRVRLSSFFAGAAAASVAGFYFLYKDHVLTQQDISQRVKVACESLDERIELLSQRITELEKLNSAESPKAVESID</sequence>
<keyword evidence="1" id="KW-1133">Transmembrane helix</keyword>
<organism evidence="2 3">
    <name type="scientific">Dendrobium catenatum</name>
    <dbReference type="NCBI Taxonomy" id="906689"/>
    <lineage>
        <taxon>Eukaryota</taxon>
        <taxon>Viridiplantae</taxon>
        <taxon>Streptophyta</taxon>
        <taxon>Embryophyta</taxon>
        <taxon>Tracheophyta</taxon>
        <taxon>Spermatophyta</taxon>
        <taxon>Magnoliopsida</taxon>
        <taxon>Liliopsida</taxon>
        <taxon>Asparagales</taxon>
        <taxon>Orchidaceae</taxon>
        <taxon>Epidendroideae</taxon>
        <taxon>Malaxideae</taxon>
        <taxon>Dendrobiinae</taxon>
        <taxon>Dendrobium</taxon>
    </lineage>
</organism>
<dbReference type="EMBL" id="KZ502784">
    <property type="protein sequence ID" value="PKU73125.1"/>
    <property type="molecule type" value="Genomic_DNA"/>
</dbReference>
<evidence type="ECO:0000313" key="3">
    <source>
        <dbReference type="Proteomes" id="UP000233837"/>
    </source>
</evidence>
<dbReference type="AlphaFoldDB" id="A0A2I0WBT4"/>
<reference evidence="2 3" key="1">
    <citation type="journal article" date="2016" name="Sci. Rep.">
        <title>The Dendrobium catenatum Lindl. genome sequence provides insights into polysaccharide synthase, floral development and adaptive evolution.</title>
        <authorList>
            <person name="Zhang G.Q."/>
            <person name="Xu Q."/>
            <person name="Bian C."/>
            <person name="Tsai W.C."/>
            <person name="Yeh C.M."/>
            <person name="Liu K.W."/>
            <person name="Yoshida K."/>
            <person name="Zhang L.S."/>
            <person name="Chang S.B."/>
            <person name="Chen F."/>
            <person name="Shi Y."/>
            <person name="Su Y.Y."/>
            <person name="Zhang Y.Q."/>
            <person name="Chen L.J."/>
            <person name="Yin Y."/>
            <person name="Lin M."/>
            <person name="Huang H."/>
            <person name="Deng H."/>
            <person name="Wang Z.W."/>
            <person name="Zhu S.L."/>
            <person name="Zhao X."/>
            <person name="Deng C."/>
            <person name="Niu S.C."/>
            <person name="Huang J."/>
            <person name="Wang M."/>
            <person name="Liu G.H."/>
            <person name="Yang H.J."/>
            <person name="Xiao X.J."/>
            <person name="Hsiao Y.Y."/>
            <person name="Wu W.L."/>
            <person name="Chen Y.Y."/>
            <person name="Mitsuda N."/>
            <person name="Ohme-Takagi M."/>
            <person name="Luo Y.B."/>
            <person name="Van de Peer Y."/>
            <person name="Liu Z.J."/>
        </authorList>
    </citation>
    <scope>NUCLEOTIDE SEQUENCE [LARGE SCALE GENOMIC DNA]</scope>
    <source>
        <tissue evidence="2">The whole plant</tissue>
    </source>
</reference>
<dbReference type="PANTHER" id="PTHR34970">
    <property type="entry name" value="ABC TRANSPORTER A FAMILY PROTEIN"/>
    <property type="match status" value="1"/>
</dbReference>
<evidence type="ECO:0000256" key="1">
    <source>
        <dbReference type="SAM" id="Phobius"/>
    </source>
</evidence>
<dbReference type="Proteomes" id="UP000233837">
    <property type="component" value="Unassembled WGS sequence"/>
</dbReference>